<proteinExistence type="predicted"/>
<dbReference type="PANTHER" id="PTHR35836:SF1">
    <property type="entry name" value="VCBS REPEAT-CONTAINING PROTEIN"/>
    <property type="match status" value="1"/>
</dbReference>
<reference evidence="2" key="1">
    <citation type="submission" date="2021-02" db="EMBL/GenBank/DDBJ databases">
        <authorList>
            <person name="Nowell W R."/>
        </authorList>
    </citation>
    <scope>NUCLEOTIDE SEQUENCE</scope>
    <source>
        <strain evidence="2">Ploen Becks lab</strain>
    </source>
</reference>
<keyword evidence="1" id="KW-0732">Signal</keyword>
<evidence type="ECO:0000313" key="2">
    <source>
        <dbReference type="EMBL" id="CAF0757137.1"/>
    </source>
</evidence>
<protein>
    <recommendedName>
        <fullName evidence="4">VCBS repeat-containing protein</fullName>
    </recommendedName>
</protein>
<keyword evidence="3" id="KW-1185">Reference proteome</keyword>
<sequence length="433" mass="48870">MKSVLLIFLLCAFTQATYIPKLVQKINVDKPAFANLINSDKLNKYHLAISSFNGAPFSADYVFYYSYFNLNETSKPLQLNNKNLVWPNEISYTNESILNDNTDPYGGLIVAGGFLVPSKENGGIFYYHFTSKDRSQITQNPPYEITLNSQGKIKWFYHRVIRVDISGDNVTDLLTCRSYKPLVGATQTQLVGFVLDPESLLYVEKVILNDACDIFFDVADLDNDGRFEIISAGFFISKLNLIYSDDPNNSFLNGNVKVLTLDNKVGKLFDVKMIDLDQDGSMELLVTNHQGNKDKPEGRLFYYKMEGSNVRTAKWSYHLIYNNFPVLKSGIQQAAPGGAKAFYPNLNEKSKPYILVSGDGATKAYLFAPLNTKPVQYNLVWTETYKGYTVGGTAIGDLDGDGLNEFIIPIYENNTCYIYSLTKNERFRLTNLH</sequence>
<dbReference type="AlphaFoldDB" id="A0A813PWI0"/>
<evidence type="ECO:0000256" key="1">
    <source>
        <dbReference type="SAM" id="SignalP"/>
    </source>
</evidence>
<accession>A0A813PWI0</accession>
<evidence type="ECO:0000313" key="3">
    <source>
        <dbReference type="Proteomes" id="UP000663879"/>
    </source>
</evidence>
<feature type="chain" id="PRO_5032346170" description="VCBS repeat-containing protein" evidence="1">
    <location>
        <begin position="17"/>
        <end position="433"/>
    </location>
</feature>
<evidence type="ECO:0008006" key="4">
    <source>
        <dbReference type="Google" id="ProtNLM"/>
    </source>
</evidence>
<dbReference type="Proteomes" id="UP000663879">
    <property type="component" value="Unassembled WGS sequence"/>
</dbReference>
<comment type="caution">
    <text evidence="2">The sequence shown here is derived from an EMBL/GenBank/DDBJ whole genome shotgun (WGS) entry which is preliminary data.</text>
</comment>
<organism evidence="2 3">
    <name type="scientific">Brachionus calyciflorus</name>
    <dbReference type="NCBI Taxonomy" id="104777"/>
    <lineage>
        <taxon>Eukaryota</taxon>
        <taxon>Metazoa</taxon>
        <taxon>Spiralia</taxon>
        <taxon>Gnathifera</taxon>
        <taxon>Rotifera</taxon>
        <taxon>Eurotatoria</taxon>
        <taxon>Monogononta</taxon>
        <taxon>Pseudotrocha</taxon>
        <taxon>Ploima</taxon>
        <taxon>Brachionidae</taxon>
        <taxon>Brachionus</taxon>
    </lineage>
</organism>
<dbReference type="SUPFAM" id="SSF69318">
    <property type="entry name" value="Integrin alpha N-terminal domain"/>
    <property type="match status" value="1"/>
</dbReference>
<gene>
    <name evidence="2" type="ORF">OXX778_LOCUS4232</name>
</gene>
<name>A0A813PWI0_9BILA</name>
<feature type="signal peptide" evidence="1">
    <location>
        <begin position="1"/>
        <end position="16"/>
    </location>
</feature>
<dbReference type="OrthoDB" id="10022113at2759"/>
<dbReference type="PANTHER" id="PTHR35836">
    <property type="entry name" value="VCBS REPEAT-CONTAINING PROTEIN"/>
    <property type="match status" value="1"/>
</dbReference>
<dbReference type="EMBL" id="CAJNOC010000407">
    <property type="protein sequence ID" value="CAF0757137.1"/>
    <property type="molecule type" value="Genomic_DNA"/>
</dbReference>
<dbReference type="InterPro" id="IPR028994">
    <property type="entry name" value="Integrin_alpha_N"/>
</dbReference>